<evidence type="ECO:0000256" key="1">
    <source>
        <dbReference type="SAM" id="MobiDB-lite"/>
    </source>
</evidence>
<reference evidence="2" key="1">
    <citation type="journal article" date="2021" name="Nat. Commun.">
        <title>Genetic determinants of endophytism in the Arabidopsis root mycobiome.</title>
        <authorList>
            <person name="Mesny F."/>
            <person name="Miyauchi S."/>
            <person name="Thiergart T."/>
            <person name="Pickel B."/>
            <person name="Atanasova L."/>
            <person name="Karlsson M."/>
            <person name="Huettel B."/>
            <person name="Barry K.W."/>
            <person name="Haridas S."/>
            <person name="Chen C."/>
            <person name="Bauer D."/>
            <person name="Andreopoulos W."/>
            <person name="Pangilinan J."/>
            <person name="LaButti K."/>
            <person name="Riley R."/>
            <person name="Lipzen A."/>
            <person name="Clum A."/>
            <person name="Drula E."/>
            <person name="Henrissat B."/>
            <person name="Kohler A."/>
            <person name="Grigoriev I.V."/>
            <person name="Martin F.M."/>
            <person name="Hacquard S."/>
        </authorList>
    </citation>
    <scope>NUCLEOTIDE SEQUENCE</scope>
    <source>
        <strain evidence="2">MPI-SDFR-AT-0073</strain>
    </source>
</reference>
<dbReference type="Proteomes" id="UP000758603">
    <property type="component" value="Unassembled WGS sequence"/>
</dbReference>
<accession>A0A9P8UQZ2</accession>
<evidence type="ECO:0000313" key="3">
    <source>
        <dbReference type="Proteomes" id="UP000758603"/>
    </source>
</evidence>
<feature type="compositionally biased region" description="Polar residues" evidence="1">
    <location>
        <begin position="17"/>
        <end position="30"/>
    </location>
</feature>
<name>A0A9P8UQZ2_9PEZI</name>
<feature type="region of interest" description="Disordered" evidence="1">
    <location>
        <begin position="1"/>
        <end position="33"/>
    </location>
</feature>
<keyword evidence="3" id="KW-1185">Reference proteome</keyword>
<feature type="region of interest" description="Disordered" evidence="1">
    <location>
        <begin position="51"/>
        <end position="77"/>
    </location>
</feature>
<protein>
    <submittedName>
        <fullName evidence="2">Uncharacterized protein</fullName>
    </submittedName>
</protein>
<sequence>MPGRIGSAYLPARLKTRATTSPTSGPQTKSKSFRRNYEMTSVDKRIQRPSAACPPMTAQPKTKTRRPLRRWPPNNVSTRHGRLVERAMSETRISVLYCLPCVAKRMVKSASRPLNFLRTRCVSVWMNCAKANSRASLYRMHRSQTHLKMAATQHRTMPAKEHFSTLREVAALLRDLFGGVR</sequence>
<gene>
    <name evidence="2" type="ORF">BKA67DRAFT_552148</name>
</gene>
<proteinExistence type="predicted"/>
<dbReference type="AlphaFoldDB" id="A0A9P8UQZ2"/>
<evidence type="ECO:0000313" key="2">
    <source>
        <dbReference type="EMBL" id="KAH6656497.1"/>
    </source>
</evidence>
<dbReference type="RefSeq" id="XP_045960731.1">
    <property type="nucleotide sequence ID" value="XM_046101812.1"/>
</dbReference>
<dbReference type="EMBL" id="JAGPXC010000002">
    <property type="protein sequence ID" value="KAH6656497.1"/>
    <property type="molecule type" value="Genomic_DNA"/>
</dbReference>
<comment type="caution">
    <text evidence="2">The sequence shown here is derived from an EMBL/GenBank/DDBJ whole genome shotgun (WGS) entry which is preliminary data.</text>
</comment>
<dbReference type="GeneID" id="70130704"/>
<organism evidence="2 3">
    <name type="scientific">Truncatella angustata</name>
    <dbReference type="NCBI Taxonomy" id="152316"/>
    <lineage>
        <taxon>Eukaryota</taxon>
        <taxon>Fungi</taxon>
        <taxon>Dikarya</taxon>
        <taxon>Ascomycota</taxon>
        <taxon>Pezizomycotina</taxon>
        <taxon>Sordariomycetes</taxon>
        <taxon>Xylariomycetidae</taxon>
        <taxon>Amphisphaeriales</taxon>
        <taxon>Sporocadaceae</taxon>
        <taxon>Truncatella</taxon>
    </lineage>
</organism>